<gene>
    <name evidence="2" type="ORF">VB738_14640</name>
</gene>
<accession>A0ABU5RXK5</accession>
<dbReference type="RefSeq" id="WP_323306445.1">
    <property type="nucleotide sequence ID" value="NZ_JAYGHX010000012.1"/>
</dbReference>
<feature type="compositionally biased region" description="Basic residues" evidence="1">
    <location>
        <begin position="41"/>
        <end position="57"/>
    </location>
</feature>
<evidence type="ECO:0000256" key="1">
    <source>
        <dbReference type="SAM" id="MobiDB-lite"/>
    </source>
</evidence>
<evidence type="ECO:0000313" key="3">
    <source>
        <dbReference type="Proteomes" id="UP001304461"/>
    </source>
</evidence>
<dbReference type="Gene3D" id="1.10.287.110">
    <property type="entry name" value="DnaJ domain"/>
    <property type="match status" value="1"/>
</dbReference>
<name>A0ABU5RXK5_9CYAN</name>
<comment type="caution">
    <text evidence="2">The sequence shown here is derived from an EMBL/GenBank/DDBJ whole genome shotgun (WGS) entry which is preliminary data.</text>
</comment>
<feature type="region of interest" description="Disordered" evidence="1">
    <location>
        <begin position="17"/>
        <end position="73"/>
    </location>
</feature>
<sequence length="134" mass="13950">MARTLLDTRLTLVSLRQDQHASASSEGSDGAVGKGFASARSRGHGKPSGTKGRRKKGTGLSAADHGPLGRSPSLEAIEARARLGLALGGRLREADVTVAWKRAAAEHHPDRGGRHSTMQAVNAARDVLLGRGLS</sequence>
<feature type="compositionally biased region" description="Polar residues" evidence="1">
    <location>
        <begin position="17"/>
        <end position="27"/>
    </location>
</feature>
<protein>
    <submittedName>
        <fullName evidence="2">Molecular chaperone DnaJ</fullName>
    </submittedName>
</protein>
<evidence type="ECO:0000313" key="2">
    <source>
        <dbReference type="EMBL" id="MEA5392498.1"/>
    </source>
</evidence>
<dbReference type="Proteomes" id="UP001304461">
    <property type="component" value="Unassembled WGS sequence"/>
</dbReference>
<proteinExistence type="predicted"/>
<dbReference type="SUPFAM" id="SSF46565">
    <property type="entry name" value="Chaperone J-domain"/>
    <property type="match status" value="1"/>
</dbReference>
<reference evidence="2 3" key="1">
    <citation type="submission" date="2023-12" db="EMBL/GenBank/DDBJ databases">
        <title>Baltic Sea Cyanobacteria.</title>
        <authorList>
            <person name="Delbaje E."/>
            <person name="Fewer D.P."/>
            <person name="Shishido T.K."/>
        </authorList>
    </citation>
    <scope>NUCLEOTIDE SEQUENCE [LARGE SCALE GENOMIC DNA]</scope>
    <source>
        <strain evidence="2 3">UHCC 0139</strain>
    </source>
</reference>
<dbReference type="InterPro" id="IPR036869">
    <property type="entry name" value="J_dom_sf"/>
</dbReference>
<dbReference type="EMBL" id="JAYGHX010000012">
    <property type="protein sequence ID" value="MEA5392498.1"/>
    <property type="molecule type" value="Genomic_DNA"/>
</dbReference>
<keyword evidence="3" id="KW-1185">Reference proteome</keyword>
<organism evidence="2 3">
    <name type="scientific">Cyanobium gracile UHCC 0139</name>
    <dbReference type="NCBI Taxonomy" id="3110308"/>
    <lineage>
        <taxon>Bacteria</taxon>
        <taxon>Bacillati</taxon>
        <taxon>Cyanobacteriota</taxon>
        <taxon>Cyanophyceae</taxon>
        <taxon>Synechococcales</taxon>
        <taxon>Prochlorococcaceae</taxon>
        <taxon>Cyanobium</taxon>
    </lineage>
</organism>